<keyword evidence="1" id="KW-0732">Signal</keyword>
<name>A0A0S2KBF6_9GAMM</name>
<organism evidence="3 4">
    <name type="scientific">Pseudohongiella spirulinae</name>
    <dbReference type="NCBI Taxonomy" id="1249552"/>
    <lineage>
        <taxon>Bacteria</taxon>
        <taxon>Pseudomonadati</taxon>
        <taxon>Pseudomonadota</taxon>
        <taxon>Gammaproteobacteria</taxon>
        <taxon>Pseudomonadales</taxon>
        <taxon>Pseudohongiellaceae</taxon>
        <taxon>Pseudohongiella</taxon>
    </lineage>
</organism>
<evidence type="ECO:0000313" key="3">
    <source>
        <dbReference type="EMBL" id="ALO45493.1"/>
    </source>
</evidence>
<dbReference type="AlphaFoldDB" id="A0A0S2KBF6"/>
<proteinExistence type="predicted"/>
<protein>
    <submittedName>
        <fullName evidence="3">Est22</fullName>
    </submittedName>
</protein>
<keyword evidence="4" id="KW-1185">Reference proteome</keyword>
<gene>
    <name evidence="3" type="ORF">PS2015_819</name>
</gene>
<dbReference type="KEGG" id="pspi:PS2015_819"/>
<dbReference type="Gene3D" id="3.40.710.10">
    <property type="entry name" value="DD-peptidase/beta-lactamase superfamily"/>
    <property type="match status" value="1"/>
</dbReference>
<dbReference type="EMBL" id="CP013189">
    <property type="protein sequence ID" value="ALO45493.1"/>
    <property type="molecule type" value="Genomic_DNA"/>
</dbReference>
<dbReference type="InterPro" id="IPR050789">
    <property type="entry name" value="Diverse_Enzym_Activities"/>
</dbReference>
<dbReference type="Pfam" id="PF00144">
    <property type="entry name" value="Beta-lactamase"/>
    <property type="match status" value="1"/>
</dbReference>
<sequence precursor="true">MRRLVSRTFIAAALLAGISSAIAQTPLSGLPMATPESVGMSSERLQRIDDFTQRYIDDELVAGTVTLVARQGRVVHFSAQGMKDVERNQPMTTDTIFRMASMTKPIASVALMMLYEEGWFQLDDPISDWLPEFSNMMIEIENADGTTRLEPAQNPITFTHILTHTAGLMNSYRGDIQRYSEVAAVRGEENLASWTERLATLPLRYEPGTRWEYSQATSVVGRLVEVISGQDLDTFFRERIFEPLQMRDTHFYLPRDKVNRFASLYGPDASNENRIRLTEVGDERSNYVAEPRNFFSGSGGLVSTAHDYIRFQQMMLNGGELDGVRLLGSKTVELIFANHTGDLPLWLSGPGMGFGLGYSVVLDRAVAHTSDSEGSVSWGGAFGTLFWIDPEEELVAIILTQVRPYSHIKIREGFHNVVNQAIID</sequence>
<dbReference type="Proteomes" id="UP000065641">
    <property type="component" value="Chromosome"/>
</dbReference>
<dbReference type="InterPro" id="IPR012338">
    <property type="entry name" value="Beta-lactam/transpept-like"/>
</dbReference>
<dbReference type="PATRIC" id="fig|1249552.3.peg.824"/>
<reference evidence="3 4" key="1">
    <citation type="submission" date="2015-11" db="EMBL/GenBank/DDBJ databases">
        <authorList>
            <person name="Zhang Y."/>
            <person name="Guo Z."/>
        </authorList>
    </citation>
    <scope>NUCLEOTIDE SEQUENCE [LARGE SCALE GENOMIC DNA]</scope>
    <source>
        <strain evidence="3 4">KCTC 32221</strain>
    </source>
</reference>
<feature type="domain" description="Beta-lactamase-related" evidence="2">
    <location>
        <begin position="50"/>
        <end position="404"/>
    </location>
</feature>
<dbReference type="RefSeq" id="WP_058021027.1">
    <property type="nucleotide sequence ID" value="NZ_CP013189.1"/>
</dbReference>
<dbReference type="InterPro" id="IPR001466">
    <property type="entry name" value="Beta-lactam-related"/>
</dbReference>
<dbReference type="STRING" id="1249552.PS2015_819"/>
<evidence type="ECO:0000259" key="2">
    <source>
        <dbReference type="Pfam" id="PF00144"/>
    </source>
</evidence>
<accession>A0A0S2KBF6</accession>
<dbReference type="SUPFAM" id="SSF56601">
    <property type="entry name" value="beta-lactamase/transpeptidase-like"/>
    <property type="match status" value="1"/>
</dbReference>
<evidence type="ECO:0000313" key="4">
    <source>
        <dbReference type="Proteomes" id="UP000065641"/>
    </source>
</evidence>
<feature type="signal peptide" evidence="1">
    <location>
        <begin position="1"/>
        <end position="23"/>
    </location>
</feature>
<dbReference type="PANTHER" id="PTHR43283">
    <property type="entry name" value="BETA-LACTAMASE-RELATED"/>
    <property type="match status" value="1"/>
</dbReference>
<dbReference type="PANTHER" id="PTHR43283:SF3">
    <property type="entry name" value="BETA-LACTAMASE FAMILY PROTEIN (AFU_ORTHOLOGUE AFUA_5G07500)"/>
    <property type="match status" value="1"/>
</dbReference>
<evidence type="ECO:0000256" key="1">
    <source>
        <dbReference type="SAM" id="SignalP"/>
    </source>
</evidence>
<feature type="chain" id="PRO_5006601412" evidence="1">
    <location>
        <begin position="24"/>
        <end position="424"/>
    </location>
</feature>